<dbReference type="Pfam" id="PF16192">
    <property type="entry name" value="PMT_4TMC"/>
    <property type="match status" value="1"/>
</dbReference>
<dbReference type="STRING" id="1684307.A0A316U8X3"/>
<keyword evidence="9 14" id="KW-1133">Transmembrane helix</keyword>
<keyword evidence="18" id="KW-1185">Reference proteome</keyword>
<dbReference type="EMBL" id="KZ819325">
    <property type="protein sequence ID" value="PWN21294.1"/>
    <property type="molecule type" value="Genomic_DNA"/>
</dbReference>
<comment type="subcellular location">
    <subcellularLocation>
        <location evidence="1 14">Endoplasmic reticulum membrane</location>
        <topology evidence="1 14">Multi-pass membrane protein</topology>
    </subcellularLocation>
</comment>
<evidence type="ECO:0000256" key="1">
    <source>
        <dbReference type="ARBA" id="ARBA00004477"/>
    </source>
</evidence>
<evidence type="ECO:0000256" key="6">
    <source>
        <dbReference type="ARBA" id="ARBA00022692"/>
    </source>
</evidence>
<keyword evidence="10 14" id="KW-0472">Membrane</keyword>
<dbReference type="SUPFAM" id="SSF82109">
    <property type="entry name" value="MIR domain"/>
    <property type="match status" value="1"/>
</dbReference>
<keyword evidence="7" id="KW-0677">Repeat</keyword>
<dbReference type="InterPro" id="IPR032421">
    <property type="entry name" value="PMT_4TMC"/>
</dbReference>
<accession>A0A316U8X3</accession>
<evidence type="ECO:0000256" key="2">
    <source>
        <dbReference type="ARBA" id="ARBA00004922"/>
    </source>
</evidence>
<keyword evidence="6 14" id="KW-0812">Transmembrane</keyword>
<feature type="domain" description="MIR" evidence="16">
    <location>
        <begin position="417"/>
        <end position="474"/>
    </location>
</feature>
<protein>
    <recommendedName>
        <fullName evidence="14">Dolichyl-phosphate-mannose--protein mannosyltransferase</fullName>
        <ecNumber evidence="14">2.4.1.109</ecNumber>
    </recommendedName>
</protein>
<dbReference type="Gene3D" id="2.80.10.50">
    <property type="match status" value="1"/>
</dbReference>
<dbReference type="RefSeq" id="XP_025348454.1">
    <property type="nucleotide sequence ID" value="XM_025492198.1"/>
</dbReference>
<feature type="transmembrane region" description="Helical" evidence="14">
    <location>
        <begin position="686"/>
        <end position="709"/>
    </location>
</feature>
<dbReference type="InterPro" id="IPR003342">
    <property type="entry name" value="ArnT-like_N"/>
</dbReference>
<evidence type="ECO:0000313" key="17">
    <source>
        <dbReference type="EMBL" id="PWN21294.1"/>
    </source>
</evidence>
<dbReference type="CDD" id="cd23285">
    <property type="entry name" value="beta-trefoil_MIR_PMT4-like"/>
    <property type="match status" value="1"/>
</dbReference>
<dbReference type="OrthoDB" id="292747at2759"/>
<dbReference type="PANTHER" id="PTHR10050">
    <property type="entry name" value="DOLICHYL-PHOSPHATE-MANNOSE--PROTEIN MANNOSYLTRANSFERASE"/>
    <property type="match status" value="1"/>
</dbReference>
<keyword evidence="5 14" id="KW-0808">Transferase</keyword>
<dbReference type="Proteomes" id="UP000245942">
    <property type="component" value="Unassembled WGS sequence"/>
</dbReference>
<evidence type="ECO:0000256" key="3">
    <source>
        <dbReference type="ARBA" id="ARBA00007222"/>
    </source>
</evidence>
<comment type="similarity">
    <text evidence="3 14">Belongs to the glycosyltransferase 39 family.</text>
</comment>
<feature type="domain" description="MIR" evidence="16">
    <location>
        <begin position="347"/>
        <end position="407"/>
    </location>
</feature>
<evidence type="ECO:0000256" key="11">
    <source>
        <dbReference type="ARBA" id="ARBA00023180"/>
    </source>
</evidence>
<evidence type="ECO:0000256" key="15">
    <source>
        <dbReference type="SAM" id="MobiDB-lite"/>
    </source>
</evidence>
<evidence type="ECO:0000313" key="18">
    <source>
        <dbReference type="Proteomes" id="UP000245942"/>
    </source>
</evidence>
<evidence type="ECO:0000256" key="4">
    <source>
        <dbReference type="ARBA" id="ARBA00022676"/>
    </source>
</evidence>
<evidence type="ECO:0000256" key="7">
    <source>
        <dbReference type="ARBA" id="ARBA00022737"/>
    </source>
</evidence>
<comment type="pathway">
    <text evidence="2 14">Protein modification; protein glycosylation.</text>
</comment>
<proteinExistence type="inferred from homology"/>
<dbReference type="Pfam" id="PF02815">
    <property type="entry name" value="MIR"/>
    <property type="match status" value="1"/>
</dbReference>
<dbReference type="InterPro" id="IPR036300">
    <property type="entry name" value="MIR_dom_sf"/>
</dbReference>
<evidence type="ECO:0000256" key="12">
    <source>
        <dbReference type="ARBA" id="ARBA00045085"/>
    </source>
</evidence>
<feature type="transmembrane region" description="Helical" evidence="14">
    <location>
        <begin position="663"/>
        <end position="680"/>
    </location>
</feature>
<comment type="catalytic activity">
    <reaction evidence="13 14">
        <text>a di-trans,poly-cis-dolichyl beta-D-mannosyl phosphate + L-seryl-[protein] = 3-O-(alpha-D-mannosyl)-L-seryl-[protein] + a di-trans,poly-cis-dolichyl phosphate + H(+)</text>
        <dbReference type="Rhea" id="RHEA:17377"/>
        <dbReference type="Rhea" id="RHEA-COMP:9863"/>
        <dbReference type="Rhea" id="RHEA-COMP:13546"/>
        <dbReference type="Rhea" id="RHEA-COMP:19498"/>
        <dbReference type="Rhea" id="RHEA-COMP:19501"/>
        <dbReference type="ChEBI" id="CHEBI:15378"/>
        <dbReference type="ChEBI" id="CHEBI:29999"/>
        <dbReference type="ChEBI" id="CHEBI:57683"/>
        <dbReference type="ChEBI" id="CHEBI:58211"/>
        <dbReference type="ChEBI" id="CHEBI:137321"/>
        <dbReference type="EC" id="2.4.1.109"/>
    </reaction>
</comment>
<dbReference type="UniPathway" id="UPA00378"/>
<evidence type="ECO:0000256" key="9">
    <source>
        <dbReference type="ARBA" id="ARBA00022989"/>
    </source>
</evidence>
<comment type="function">
    <text evidence="14">Transfers mannose from Dol-P-mannose to Ser or Thr residues on proteins.</text>
</comment>
<dbReference type="SMART" id="SM00472">
    <property type="entry name" value="MIR"/>
    <property type="match status" value="3"/>
</dbReference>
<evidence type="ECO:0000256" key="10">
    <source>
        <dbReference type="ARBA" id="ARBA00023136"/>
    </source>
</evidence>
<feature type="transmembrane region" description="Helical" evidence="14">
    <location>
        <begin position="240"/>
        <end position="273"/>
    </location>
</feature>
<dbReference type="GO" id="GO:0005789">
    <property type="term" value="C:endoplasmic reticulum membrane"/>
    <property type="evidence" value="ECO:0007669"/>
    <property type="project" value="UniProtKB-SubCell"/>
</dbReference>
<dbReference type="PROSITE" id="PS50919">
    <property type="entry name" value="MIR"/>
    <property type="match status" value="2"/>
</dbReference>
<dbReference type="GO" id="GO:0004169">
    <property type="term" value="F:dolichyl-phosphate-mannose-protein mannosyltransferase activity"/>
    <property type="evidence" value="ECO:0007669"/>
    <property type="project" value="UniProtKB-UniRule"/>
</dbReference>
<reference evidence="17 18" key="1">
    <citation type="journal article" date="2018" name="Mol. Biol. Evol.">
        <title>Broad Genomic Sampling Reveals a Smut Pathogenic Ancestry of the Fungal Clade Ustilaginomycotina.</title>
        <authorList>
            <person name="Kijpornyongpan T."/>
            <person name="Mondo S.J."/>
            <person name="Barry K."/>
            <person name="Sandor L."/>
            <person name="Lee J."/>
            <person name="Lipzen A."/>
            <person name="Pangilinan J."/>
            <person name="LaButti K."/>
            <person name="Hainaut M."/>
            <person name="Henrissat B."/>
            <person name="Grigoriev I.V."/>
            <person name="Spatafora J.W."/>
            <person name="Aime M.C."/>
        </authorList>
    </citation>
    <scope>NUCLEOTIDE SEQUENCE [LARGE SCALE GENOMIC DNA]</scope>
    <source>
        <strain evidence="17 18">MCA 4718</strain>
    </source>
</reference>
<feature type="compositionally biased region" description="Basic and acidic residues" evidence="15">
    <location>
        <begin position="20"/>
        <end position="32"/>
    </location>
</feature>
<evidence type="ECO:0000256" key="5">
    <source>
        <dbReference type="ARBA" id="ARBA00022679"/>
    </source>
</evidence>
<feature type="region of interest" description="Disordered" evidence="15">
    <location>
        <begin position="1"/>
        <end position="53"/>
    </location>
</feature>
<dbReference type="FunFam" id="2.80.10.50:FF:000044">
    <property type="entry name" value="Dolichyl-phosphate-mannose-protein mannosyltransferase 4"/>
    <property type="match status" value="1"/>
</dbReference>
<comment type="catalytic activity">
    <reaction evidence="12 14">
        <text>a di-trans,poly-cis-dolichyl beta-D-mannosyl phosphate + L-threonyl-[protein] = 3-O-(alpha-D-mannosyl)-L-threonyl-[protein] + a di-trans,poly-cis-dolichyl phosphate + H(+)</text>
        <dbReference type="Rhea" id="RHEA:53396"/>
        <dbReference type="Rhea" id="RHEA-COMP:11060"/>
        <dbReference type="Rhea" id="RHEA-COMP:13547"/>
        <dbReference type="Rhea" id="RHEA-COMP:19498"/>
        <dbReference type="Rhea" id="RHEA-COMP:19501"/>
        <dbReference type="ChEBI" id="CHEBI:15378"/>
        <dbReference type="ChEBI" id="CHEBI:30013"/>
        <dbReference type="ChEBI" id="CHEBI:57683"/>
        <dbReference type="ChEBI" id="CHEBI:58211"/>
        <dbReference type="ChEBI" id="CHEBI:137323"/>
        <dbReference type="EC" id="2.4.1.109"/>
    </reaction>
</comment>
<dbReference type="InterPro" id="IPR027005">
    <property type="entry name" value="PMT-like"/>
</dbReference>
<keyword evidence="11" id="KW-0325">Glycoprotein</keyword>
<dbReference type="AlphaFoldDB" id="A0A316U8X3"/>
<dbReference type="PANTHER" id="PTHR10050:SF51">
    <property type="entry name" value="PROTEIN O-MANNOSYL-TRANSFERASE 1"/>
    <property type="match status" value="1"/>
</dbReference>
<evidence type="ECO:0000256" key="8">
    <source>
        <dbReference type="ARBA" id="ARBA00022824"/>
    </source>
</evidence>
<evidence type="ECO:0000259" key="16">
    <source>
        <dbReference type="PROSITE" id="PS50919"/>
    </source>
</evidence>
<feature type="transmembrane region" description="Helical" evidence="14">
    <location>
        <begin position="751"/>
        <end position="775"/>
    </location>
</feature>
<dbReference type="GeneID" id="37013932"/>
<feature type="transmembrane region" description="Helical" evidence="14">
    <location>
        <begin position="621"/>
        <end position="642"/>
    </location>
</feature>
<feature type="transmembrane region" description="Helical" evidence="14">
    <location>
        <begin position="294"/>
        <end position="315"/>
    </location>
</feature>
<name>A0A316U8X3_9BASI</name>
<dbReference type="InterPro" id="IPR016093">
    <property type="entry name" value="MIR_motif"/>
</dbReference>
<feature type="transmembrane region" description="Helical" evidence="14">
    <location>
        <begin position="206"/>
        <end position="225"/>
    </location>
</feature>
<sequence length="809" mass="91253">MAPSIQPQAAVRSRKAKAGAPHDHVSDEERRMAMKNGTYFGEDEDPDSKFRSSAVPVSESKHGLTWKEDGTIILAIALIGAALRFWQIGYPAQVVFDEVHFGKFAAYYLRREYYFDVHPPFAKMLNALAGYLAGFKGDFEFENITDKYEPAGVPYIKMRALPALLGTAKTPLVYMIMRETGHARIAALLSAGLVLFDTAQTLQDRLILLDAALCLFMILAVYSYIKFYKQRYNEFSFRWWAWMIATGVNLSLTMSCKMVGLLTFLTVGTAVLVDLWKLLDINRGLTMRRVAKHFFARALGLIVIPAIVYMFWFWVHFKILKHSGQGDSFMSSEFQETLEGNPMLAQAKTIHYGDEISMRHKGTGAFLHSHPDKYPLKYDDGRISSQGQQVTGYPHNDTNNIWKVVPTIALPEEDGDGKIVRNNHVVRFLHVNTQSYLLTHDVASPLMSTNEEFTTVPIDDDTRYNDTLFELQISGKSKTSTAPWQSKSSWFKLIHVPTRVALWTYPEPLLPEWAFKQQEVNGNKNVNDKTNLWYVEDVMPDQDASDYEERSAPAAPRKVVHMSFFKKFVELQLQMLQQNAGLTASHPYASSPINWPFDLSGISFWTENDEQRQIYLIGNVVSWWTAILLISVYVGIMGADILARRRGLRPITADVRRRMSSGVGFFIVGWIFHYLPFFSMNRQLFLHHYLPAQICGCMVAGGVFQFIAVEEVATPLSRPGPGLASSAKSSNETRYNARGELLSLPRPATKVVVPLAANFVAAALLGATIAMFIYLSPFVYGLPLTVEQVAARKLLSTWSLHFMPSTSDT</sequence>
<organism evidence="17 18">
    <name type="scientific">Pseudomicrostroma glucosiphilum</name>
    <dbReference type="NCBI Taxonomy" id="1684307"/>
    <lineage>
        <taxon>Eukaryota</taxon>
        <taxon>Fungi</taxon>
        <taxon>Dikarya</taxon>
        <taxon>Basidiomycota</taxon>
        <taxon>Ustilaginomycotina</taxon>
        <taxon>Exobasidiomycetes</taxon>
        <taxon>Microstromatales</taxon>
        <taxon>Microstromatales incertae sedis</taxon>
        <taxon>Pseudomicrostroma</taxon>
    </lineage>
</organism>
<dbReference type="Pfam" id="PF02366">
    <property type="entry name" value="PMT"/>
    <property type="match status" value="1"/>
</dbReference>
<dbReference type="EC" id="2.4.1.109" evidence="14"/>
<gene>
    <name evidence="17" type="ORF">BCV69DRAFT_282030</name>
</gene>
<keyword evidence="8 14" id="KW-0256">Endoplasmic reticulum</keyword>
<keyword evidence="4 14" id="KW-0328">Glycosyltransferase</keyword>
<evidence type="ECO:0000256" key="13">
    <source>
        <dbReference type="ARBA" id="ARBA00045102"/>
    </source>
</evidence>
<evidence type="ECO:0000256" key="14">
    <source>
        <dbReference type="RuleBase" id="RU367007"/>
    </source>
</evidence>